<feature type="chain" id="PRO_5040834120" description="chitinase" evidence="15">
    <location>
        <begin position="30"/>
        <end position="1245"/>
    </location>
</feature>
<keyword evidence="9" id="KW-0119">Carbohydrate metabolism</keyword>
<dbReference type="InterPro" id="IPR050314">
    <property type="entry name" value="Glycosyl_Hydrlase_18"/>
</dbReference>
<dbReference type="PROSITE" id="PS50941">
    <property type="entry name" value="CHIT_BIND_I_2"/>
    <property type="match status" value="1"/>
</dbReference>
<dbReference type="InterPro" id="IPR011583">
    <property type="entry name" value="Chitinase_II/V-like_cat"/>
</dbReference>
<dbReference type="InterPro" id="IPR001223">
    <property type="entry name" value="Glyco_hydro18_cat"/>
</dbReference>
<evidence type="ECO:0000259" key="16">
    <source>
        <dbReference type="PROSITE" id="PS50941"/>
    </source>
</evidence>
<dbReference type="PROSITE" id="PS01095">
    <property type="entry name" value="GH18_1"/>
    <property type="match status" value="1"/>
</dbReference>
<dbReference type="GO" id="GO:0006032">
    <property type="term" value="P:chitin catabolic process"/>
    <property type="evidence" value="ECO:0007669"/>
    <property type="project" value="UniProtKB-KW"/>
</dbReference>
<keyword evidence="5" id="KW-0964">Secreted</keyword>
<evidence type="ECO:0000313" key="18">
    <source>
        <dbReference type="EMBL" id="KAJ4156155.1"/>
    </source>
</evidence>
<keyword evidence="10 13" id="KW-0326">Glycosidase</keyword>
<dbReference type="GO" id="GO:0000272">
    <property type="term" value="P:polysaccharide catabolic process"/>
    <property type="evidence" value="ECO:0007669"/>
    <property type="project" value="UniProtKB-KW"/>
</dbReference>
<dbReference type="CDD" id="cd00035">
    <property type="entry name" value="ChtBD1"/>
    <property type="match status" value="1"/>
</dbReference>
<dbReference type="InterPro" id="IPR018371">
    <property type="entry name" value="Chitin-binding_1_CS"/>
</dbReference>
<comment type="caution">
    <text evidence="18">The sequence shown here is derived from an EMBL/GenBank/DDBJ whole genome shotgun (WGS) entry which is preliminary data.</text>
</comment>
<dbReference type="SMART" id="SM00270">
    <property type="entry name" value="ChtBD1"/>
    <property type="match status" value="2"/>
</dbReference>
<keyword evidence="11" id="KW-0624">Polysaccharide degradation</keyword>
<dbReference type="Gene3D" id="3.10.50.10">
    <property type="match status" value="1"/>
</dbReference>
<dbReference type="Pfam" id="PF00704">
    <property type="entry name" value="Glyco_hydro_18"/>
    <property type="match status" value="1"/>
</dbReference>
<keyword evidence="15" id="KW-0732">Signal</keyword>
<dbReference type="PROSITE" id="PS51910">
    <property type="entry name" value="GH18_2"/>
    <property type="match status" value="1"/>
</dbReference>
<dbReference type="PANTHER" id="PTHR11177">
    <property type="entry name" value="CHITINASE"/>
    <property type="match status" value="1"/>
</dbReference>
<keyword evidence="8" id="KW-0146">Chitin degradation</keyword>
<dbReference type="SUPFAM" id="SSF51445">
    <property type="entry name" value="(Trans)glycosidases"/>
    <property type="match status" value="1"/>
</dbReference>
<dbReference type="InterPro" id="IPR001579">
    <property type="entry name" value="Glyco_hydro_18_chit_AS"/>
</dbReference>
<reference evidence="18" key="1">
    <citation type="journal article" date="2023" name="Access Microbiol">
        <title>De-novo genome assembly for Akanthomyces muscarius, a biocontrol agent of insect agricultural pests.</title>
        <authorList>
            <person name="Erdos Z."/>
            <person name="Studholme D.J."/>
            <person name="Raymond B."/>
            <person name="Sharma M."/>
        </authorList>
    </citation>
    <scope>NUCLEOTIDE SEQUENCE</scope>
    <source>
        <strain evidence="18">Ve6</strain>
    </source>
</reference>
<feature type="region of interest" description="Disordered" evidence="14">
    <location>
        <begin position="892"/>
        <end position="923"/>
    </location>
</feature>
<evidence type="ECO:0000256" key="14">
    <source>
        <dbReference type="SAM" id="MobiDB-lite"/>
    </source>
</evidence>
<dbReference type="InterPro" id="IPR029070">
    <property type="entry name" value="Chitinase_insertion_sf"/>
</dbReference>
<dbReference type="SMART" id="SM00636">
    <property type="entry name" value="Glyco_18"/>
    <property type="match status" value="1"/>
</dbReference>
<dbReference type="PANTHER" id="PTHR11177:SF402">
    <property type="entry name" value="CHITINASE"/>
    <property type="match status" value="1"/>
</dbReference>
<dbReference type="PROSITE" id="PS00026">
    <property type="entry name" value="CHIT_BIND_I_1"/>
    <property type="match status" value="1"/>
</dbReference>
<evidence type="ECO:0000256" key="13">
    <source>
        <dbReference type="RuleBase" id="RU000489"/>
    </source>
</evidence>
<sequence length="1245" mass="139182">MAPSFVGNRSKGFLVFLYAFFYVLTTVTAQDCSASNHCAVGCCTKWGFCGLGPEYCNSDICVANCDRKSQCDPGGFGSKYAERVKCPLNVCCSKFGFCGLTEEFCGNKKVKKRSCGDGHELQRVVGYYEGWSTQRPCNRFVPEQIPLGVYTHLNFAFATINPVTFEIQPASHKDPEYYKRLTYLKRLDPDLKVFIAIGGWTFNDPGPTATTFSDIARSKANQDAFIKSLISFMATYDFDGVDLDWEYPGAKDRSGRDEDFENFPSFMADLKKALKSTGGRDGISITLPASYWYLQHFDIVKLAPHVDFFNMMTYDLHGTWDQGNKWVGPYLNAHTNLTEIEEGMNLLWRNNINPNKVVLGMAFYGRAFTAVDGNCRQPGCTYASGAPAQRCSKEVSVMLNSEILDVIKETSAKPYLDKKAAVKVLPFGDRHWVAYDDEETFKLKAAFARSQCMSGLMVWAVSHDTKNADFTGALALAVGRKFPSLPNLVRLPVGSDDGLEKVVTKQPQCMWTNCGEECPSNWVRVMRQGPGARKNERMADPTGCGDRGLHYFCCPPDTEAPTCGWYTHNNGKCDPKCPSGFTEVGALQEHCNNGKYQAGCCTVGGSNMKLHEQCKWLNWPDCDAGKCEADEVALSSTGNGGGECRMRNWNDFLSPIELEERKYCCDSSENQKWEDCQWYDSLGDGPADDSVFCRTGCPPDRVRVAMDTFVNDGANGRRCKRGGRSKCCIPRSATVTKRESSKDALYRDTLTEFIKRPVCENTSLKRSLPLLSESHEPKGHVRRGKLQLRASSADEERVVRFVGLIVTQTATSSQVAIWEQVVATKYPGLKPQLIWSWLKNSAYANDYGWSHFSTLFACNLPHYNQLIQGKGVSCPCKTEVCCPGGGNECSDEGFAEDDSSDTSRRRSDGSESPELLETRDDETGVFNASESAKAVLFAGSRVPPGDPRPYSTSFTTGQVLSFFSLAYQPSNLLSATSPIRNFGLTFTGDGDCVSVEVHYEVVLFGQPGYHMEHILELNTIYRFFGAAESGHFPDMTLDPHYRVPASFFMTLSRNYGIGPPMRGGQLSGVPIVRIMNALGSLDFSDHFVLAQGGLNMLKTKIWKLNEPVGHDIMANYLDRATTDGSFLREIRQIIAVFSYYGDHIVWQNMLGTYWAVREELMRAQNIYNIQNPGATVDVVHVWSLYMKSLFRQQQFLALDFINDWYLRAINLYANDNSDDVIMFIARLSTLFRYTRDIELPIETMQ</sequence>
<feature type="domain" description="Chitin-binding type-1" evidence="16">
    <location>
        <begin position="68"/>
        <end position="117"/>
    </location>
</feature>
<dbReference type="SUPFAM" id="SSF54556">
    <property type="entry name" value="Chitinase insertion domain"/>
    <property type="match status" value="1"/>
</dbReference>
<comment type="similarity">
    <text evidence="3">Belongs to the glycosyl hydrolase 18 family. Chitinase class V subfamily.</text>
</comment>
<evidence type="ECO:0000256" key="9">
    <source>
        <dbReference type="ARBA" id="ARBA00023277"/>
    </source>
</evidence>
<dbReference type="GeneID" id="80888527"/>
<protein>
    <recommendedName>
        <fullName evidence="4">chitinase</fullName>
        <ecNumber evidence="4">3.2.1.14</ecNumber>
    </recommendedName>
</protein>
<evidence type="ECO:0000256" key="2">
    <source>
        <dbReference type="ARBA" id="ARBA00004613"/>
    </source>
</evidence>
<evidence type="ECO:0000256" key="5">
    <source>
        <dbReference type="ARBA" id="ARBA00022525"/>
    </source>
</evidence>
<keyword evidence="19" id="KW-1185">Reference proteome</keyword>
<dbReference type="Gene3D" id="3.20.20.80">
    <property type="entry name" value="Glycosidases"/>
    <property type="match status" value="1"/>
</dbReference>
<evidence type="ECO:0000256" key="10">
    <source>
        <dbReference type="ARBA" id="ARBA00023295"/>
    </source>
</evidence>
<dbReference type="GO" id="GO:0005576">
    <property type="term" value="C:extracellular region"/>
    <property type="evidence" value="ECO:0007669"/>
    <property type="project" value="UniProtKB-SubCell"/>
</dbReference>
<dbReference type="AlphaFoldDB" id="A0A9W8UPS6"/>
<dbReference type="GO" id="GO:0008061">
    <property type="term" value="F:chitin binding"/>
    <property type="evidence" value="ECO:0007669"/>
    <property type="project" value="UniProtKB-UniRule"/>
</dbReference>
<proteinExistence type="inferred from homology"/>
<dbReference type="InterPro" id="IPR036861">
    <property type="entry name" value="Endochitinase-like_sf"/>
</dbReference>
<dbReference type="Proteomes" id="UP001144673">
    <property type="component" value="Chromosome 6"/>
</dbReference>
<dbReference type="Gene3D" id="3.30.60.10">
    <property type="entry name" value="Endochitinase-like"/>
    <property type="match status" value="1"/>
</dbReference>
<dbReference type="RefSeq" id="XP_056056279.1">
    <property type="nucleotide sequence ID" value="XM_056199432.1"/>
</dbReference>
<dbReference type="GO" id="GO:0008843">
    <property type="term" value="F:endochitinase activity"/>
    <property type="evidence" value="ECO:0007669"/>
    <property type="project" value="UniProtKB-EC"/>
</dbReference>
<evidence type="ECO:0000256" key="3">
    <source>
        <dbReference type="ARBA" id="ARBA00008682"/>
    </source>
</evidence>
<keyword evidence="7 13" id="KW-0378">Hydrolase</keyword>
<evidence type="ECO:0000256" key="15">
    <source>
        <dbReference type="SAM" id="SignalP"/>
    </source>
</evidence>
<feature type="signal peptide" evidence="15">
    <location>
        <begin position="1"/>
        <end position="29"/>
    </location>
</feature>
<evidence type="ECO:0000256" key="11">
    <source>
        <dbReference type="ARBA" id="ARBA00023326"/>
    </source>
</evidence>
<keyword evidence="12" id="KW-1015">Disulfide bond</keyword>
<evidence type="ECO:0000256" key="12">
    <source>
        <dbReference type="PROSITE-ProRule" id="PRU00261"/>
    </source>
</evidence>
<evidence type="ECO:0000256" key="6">
    <source>
        <dbReference type="ARBA" id="ARBA00022669"/>
    </source>
</evidence>
<dbReference type="SUPFAM" id="SSF57016">
    <property type="entry name" value="Plant lectins/antimicrobial peptides"/>
    <property type="match status" value="1"/>
</dbReference>
<comment type="subcellular location">
    <subcellularLocation>
        <location evidence="2">Secreted</location>
    </subcellularLocation>
</comment>
<gene>
    <name evidence="18" type="ORF">LMH87_001368</name>
</gene>
<keyword evidence="6 12" id="KW-0147">Chitin-binding</keyword>
<evidence type="ECO:0000313" key="19">
    <source>
        <dbReference type="Proteomes" id="UP001144673"/>
    </source>
</evidence>
<evidence type="ECO:0000256" key="4">
    <source>
        <dbReference type="ARBA" id="ARBA00012729"/>
    </source>
</evidence>
<comment type="caution">
    <text evidence="12">Lacks conserved residue(s) required for the propagation of feature annotation.</text>
</comment>
<dbReference type="InterPro" id="IPR001002">
    <property type="entry name" value="Chitin-bd_1"/>
</dbReference>
<feature type="disulfide bond" evidence="12">
    <location>
        <begin position="91"/>
        <end position="105"/>
    </location>
</feature>
<evidence type="ECO:0000256" key="1">
    <source>
        <dbReference type="ARBA" id="ARBA00000822"/>
    </source>
</evidence>
<comment type="catalytic activity">
    <reaction evidence="1">
        <text>Random endo-hydrolysis of N-acetyl-beta-D-glucosaminide (1-&gt;4)-beta-linkages in chitin and chitodextrins.</text>
        <dbReference type="EC" id="3.2.1.14"/>
    </reaction>
</comment>
<feature type="domain" description="GH18" evidence="17">
    <location>
        <begin position="122"/>
        <end position="481"/>
    </location>
</feature>
<dbReference type="EC" id="3.2.1.14" evidence="4"/>
<dbReference type="KEGG" id="amus:LMH87_001368"/>
<organism evidence="18 19">
    <name type="scientific">Akanthomyces muscarius</name>
    <name type="common">Entomopathogenic fungus</name>
    <name type="synonym">Lecanicillium muscarium</name>
    <dbReference type="NCBI Taxonomy" id="2231603"/>
    <lineage>
        <taxon>Eukaryota</taxon>
        <taxon>Fungi</taxon>
        <taxon>Dikarya</taxon>
        <taxon>Ascomycota</taxon>
        <taxon>Pezizomycotina</taxon>
        <taxon>Sordariomycetes</taxon>
        <taxon>Hypocreomycetidae</taxon>
        <taxon>Hypocreales</taxon>
        <taxon>Cordycipitaceae</taxon>
        <taxon>Akanthomyces</taxon>
    </lineage>
</organism>
<name>A0A9W8UPS6_AKAMU</name>
<evidence type="ECO:0000259" key="17">
    <source>
        <dbReference type="PROSITE" id="PS51910"/>
    </source>
</evidence>
<dbReference type="InterPro" id="IPR017853">
    <property type="entry name" value="GH"/>
</dbReference>
<feature type="disulfide bond" evidence="12">
    <location>
        <begin position="86"/>
        <end position="98"/>
    </location>
</feature>
<evidence type="ECO:0000256" key="7">
    <source>
        <dbReference type="ARBA" id="ARBA00022801"/>
    </source>
</evidence>
<evidence type="ECO:0000256" key="8">
    <source>
        <dbReference type="ARBA" id="ARBA00023024"/>
    </source>
</evidence>
<dbReference type="Pfam" id="PF00187">
    <property type="entry name" value="Chitin_bind_1"/>
    <property type="match status" value="1"/>
</dbReference>
<accession>A0A9W8UPS6</accession>
<dbReference type="EMBL" id="JAJHUN010000007">
    <property type="protein sequence ID" value="KAJ4156155.1"/>
    <property type="molecule type" value="Genomic_DNA"/>
</dbReference>